<protein>
    <submittedName>
        <fullName evidence="1">Uncharacterized protein</fullName>
    </submittedName>
</protein>
<dbReference type="RefSeq" id="XP_066066365.1">
    <property type="nucleotide sequence ID" value="XM_066210268.1"/>
</dbReference>
<reference evidence="1" key="2">
    <citation type="journal article" date="2022" name="Elife">
        <title>Obligate sexual reproduction of a homothallic fungus closely related to the Cryptococcus pathogenic species complex.</title>
        <authorList>
            <person name="Passer A.R."/>
            <person name="Clancey S.A."/>
            <person name="Shea T."/>
            <person name="David-Palma M."/>
            <person name="Averette A.F."/>
            <person name="Boekhout T."/>
            <person name="Porcel B.M."/>
            <person name="Nowrousian M."/>
            <person name="Cuomo C.A."/>
            <person name="Sun S."/>
            <person name="Heitman J."/>
            <person name="Coelho M.A."/>
        </authorList>
    </citation>
    <scope>NUCLEOTIDE SEQUENCE</scope>
    <source>
        <strain evidence="1">CBS 7841</strain>
    </source>
</reference>
<evidence type="ECO:0000313" key="1">
    <source>
        <dbReference type="EMBL" id="WVN85665.1"/>
    </source>
</evidence>
<dbReference type="VEuPathDB" id="FungiDB:L203_00604"/>
<reference evidence="1" key="3">
    <citation type="submission" date="2024-01" db="EMBL/GenBank/DDBJ databases">
        <authorList>
            <person name="Coelho M.A."/>
            <person name="David-Palma M."/>
            <person name="Shea T."/>
            <person name="Sun S."/>
            <person name="Cuomo C.A."/>
            <person name="Heitman J."/>
        </authorList>
    </citation>
    <scope>NUCLEOTIDE SEQUENCE</scope>
    <source>
        <strain evidence="1">CBS 7841</strain>
    </source>
</reference>
<dbReference type="EMBL" id="CP143784">
    <property type="protein sequence ID" value="WVN85665.1"/>
    <property type="molecule type" value="Genomic_DNA"/>
</dbReference>
<reference evidence="1" key="1">
    <citation type="submission" date="2016-06" db="EMBL/GenBank/DDBJ databases">
        <authorList>
            <person name="Cuomo C."/>
            <person name="Litvintseva A."/>
            <person name="Heitman J."/>
            <person name="Chen Y."/>
            <person name="Sun S."/>
            <person name="Springer D."/>
            <person name="Dromer F."/>
            <person name="Young S."/>
            <person name="Zeng Q."/>
            <person name="Chapman S."/>
            <person name="Gujja S."/>
            <person name="Saif S."/>
            <person name="Birren B."/>
        </authorList>
    </citation>
    <scope>NUCLEOTIDE SEQUENCE</scope>
    <source>
        <strain evidence="1">CBS 7841</strain>
    </source>
</reference>
<sequence>MPSLREKLKQAEADLAAAKQRGSSSIKSYEERVKKLKEELKKPQPHPALQFNEYVQCIAVMSALSLLMAASPLPLEIIPFYRIFSTLTMIAVGCYVAYTSVIYYGYNRELAKLPKPDDPDSAKARFAKLIASRKPRQDLWANMKAHPSAFLTTKFAQPQLFPFPLGKTRPDAAIKDELWWEGGNAPHVGHFNRPQLPAPPIPDEEVLMKRVQASMKREAQEALWKRRIRDIQILSVIVIISFLSKKVAAIALAILIYRTVSSEINDMLKPPANMDEIWKYIDDIVYKNEKNPKPTQLTGGMTYVFEQDGDWVKKLADVPIDVVAPPVLMTTTNHYYAGPGNEMKVDD</sequence>
<dbReference type="OrthoDB" id="2588346at2759"/>
<keyword evidence="2" id="KW-1185">Reference proteome</keyword>
<dbReference type="KEGG" id="cdep:91085028"/>
<organism evidence="1 2">
    <name type="scientific">Cryptococcus depauperatus CBS 7841</name>
    <dbReference type="NCBI Taxonomy" id="1295531"/>
    <lineage>
        <taxon>Eukaryota</taxon>
        <taxon>Fungi</taxon>
        <taxon>Dikarya</taxon>
        <taxon>Basidiomycota</taxon>
        <taxon>Agaricomycotina</taxon>
        <taxon>Tremellomycetes</taxon>
        <taxon>Tremellales</taxon>
        <taxon>Cryptococcaceae</taxon>
        <taxon>Cryptococcus</taxon>
    </lineage>
</organism>
<dbReference type="AlphaFoldDB" id="A0A1E3IXH1"/>
<evidence type="ECO:0000313" key="2">
    <source>
        <dbReference type="Proteomes" id="UP000094043"/>
    </source>
</evidence>
<dbReference type="GeneID" id="91085028"/>
<proteinExistence type="predicted"/>
<name>A0A1E3IXH1_9TREE</name>
<gene>
    <name evidence="1" type="ORF">L203_100814</name>
</gene>
<dbReference type="Proteomes" id="UP000094043">
    <property type="component" value="Chromosome 1"/>
</dbReference>
<accession>A0A1E3IXH1</accession>